<dbReference type="Proteomes" id="UP001164459">
    <property type="component" value="Chromosome"/>
</dbReference>
<evidence type="ECO:0000313" key="2">
    <source>
        <dbReference type="Proteomes" id="UP001164459"/>
    </source>
</evidence>
<proteinExistence type="predicted"/>
<protein>
    <submittedName>
        <fullName evidence="1">Uncharacterized protein</fullName>
    </submittedName>
</protein>
<organism evidence="1 2">
    <name type="scientific">Nannocystis punicea</name>
    <dbReference type="NCBI Taxonomy" id="2995304"/>
    <lineage>
        <taxon>Bacteria</taxon>
        <taxon>Pseudomonadati</taxon>
        <taxon>Myxococcota</taxon>
        <taxon>Polyangia</taxon>
        <taxon>Nannocystales</taxon>
        <taxon>Nannocystaceae</taxon>
        <taxon>Nannocystis</taxon>
    </lineage>
</organism>
<gene>
    <name evidence="1" type="ORF">O0S08_03785</name>
</gene>
<sequence length="439" mass="50006">MPKQGRLDILWVLEPHCGAHFRSTIQQGSEMNMEDEDDSLESQFGKTRLTLERRSVTSRMDGAHGSYNPCEASIFVDAGIQGLDLLYTTYHEYVHGQLGKSDWGEMIRRLNTLQLKYTLPLQLIRSGEIMAVERAHFGSIQPAARRVILAKDKSFRAQIRERLRANPVFQRGARRLFDLGQRIGVMNSLWVRTQEGIATWFGLRLCKDFLREYPQVYDELFRHNVALLSGPYSDGYELFDKIARCSMLEENEIVVVAFFCCSVDFRSLDLVTSELSSCREALAGVSFSPDLRLACLAAKIDRETREYSLGDLMSAGIIPRATWSAADLEDYYINRMMKSAALDREIRDCWIEAGRQLDWLQPAHILDFEDLPISFEQIELSGSTDSMVDGFTVHGVEEWIENHASDTDPIAVYQRSTRLKDILLQTLVGEDILIEAPTP</sequence>
<name>A0ABY7H7M6_9BACT</name>
<reference evidence="1" key="1">
    <citation type="submission" date="2022-11" db="EMBL/GenBank/DDBJ databases">
        <title>Minimal conservation of predation-associated metabolite biosynthetic gene clusters underscores biosynthetic potential of Myxococcota including descriptions for ten novel species: Archangium lansinium sp. nov., Myxococcus landrumus sp. nov., Nannocystis bai.</title>
        <authorList>
            <person name="Ahearne A."/>
            <person name="Stevens C."/>
            <person name="Dowd S."/>
        </authorList>
    </citation>
    <scope>NUCLEOTIDE SEQUENCE</scope>
    <source>
        <strain evidence="1">Fl3</strain>
    </source>
</reference>
<keyword evidence="2" id="KW-1185">Reference proteome</keyword>
<evidence type="ECO:0000313" key="1">
    <source>
        <dbReference type="EMBL" id="WAS95258.1"/>
    </source>
</evidence>
<accession>A0ABY7H7M6</accession>
<dbReference type="RefSeq" id="WP_269037590.1">
    <property type="nucleotide sequence ID" value="NZ_CP114040.1"/>
</dbReference>
<dbReference type="EMBL" id="CP114040">
    <property type="protein sequence ID" value="WAS95258.1"/>
    <property type="molecule type" value="Genomic_DNA"/>
</dbReference>